<feature type="chain" id="PRO_5035188694" evidence="4">
    <location>
        <begin position="25"/>
        <end position="471"/>
    </location>
</feature>
<dbReference type="AlphaFoldDB" id="A0A8J3YN96"/>
<dbReference type="InterPro" id="IPR029058">
    <property type="entry name" value="AB_hydrolase_fold"/>
</dbReference>
<feature type="signal peptide" evidence="4">
    <location>
        <begin position="1"/>
        <end position="24"/>
    </location>
</feature>
<protein>
    <submittedName>
        <fullName evidence="6">Alpha/beta hydrolase</fullName>
    </submittedName>
</protein>
<name>A0A8J3YN96_9ACTN</name>
<proteinExistence type="inferred from homology"/>
<keyword evidence="3 6" id="KW-0378">Hydrolase</keyword>
<accession>A0A8J3YN96</accession>
<gene>
    <name evidence="6" type="ORF">Val02_38270</name>
</gene>
<dbReference type="Gene3D" id="3.40.50.1820">
    <property type="entry name" value="alpha/beta hydrolase"/>
    <property type="match status" value="1"/>
</dbReference>
<comment type="caution">
    <text evidence="6">The sequence shown here is derived from an EMBL/GenBank/DDBJ whole genome shotgun (WGS) entry which is preliminary data.</text>
</comment>
<feature type="domain" description="Peptidase S33 tripeptidyl aminopeptidase-like C-terminal" evidence="5">
    <location>
        <begin position="375"/>
        <end position="468"/>
    </location>
</feature>
<organism evidence="6 7">
    <name type="scientific">Virgisporangium aliadipatigenens</name>
    <dbReference type="NCBI Taxonomy" id="741659"/>
    <lineage>
        <taxon>Bacteria</taxon>
        <taxon>Bacillati</taxon>
        <taxon>Actinomycetota</taxon>
        <taxon>Actinomycetes</taxon>
        <taxon>Micromonosporales</taxon>
        <taxon>Micromonosporaceae</taxon>
        <taxon>Virgisporangium</taxon>
    </lineage>
</organism>
<reference evidence="6" key="1">
    <citation type="submission" date="2021-01" db="EMBL/GenBank/DDBJ databases">
        <title>Whole genome shotgun sequence of Virgisporangium aliadipatigenens NBRC 105644.</title>
        <authorList>
            <person name="Komaki H."/>
            <person name="Tamura T."/>
        </authorList>
    </citation>
    <scope>NUCLEOTIDE SEQUENCE</scope>
    <source>
        <strain evidence="6">NBRC 105644</strain>
    </source>
</reference>
<keyword evidence="2 4" id="KW-0732">Signal</keyword>
<dbReference type="Proteomes" id="UP000619260">
    <property type="component" value="Unassembled WGS sequence"/>
</dbReference>
<evidence type="ECO:0000256" key="1">
    <source>
        <dbReference type="ARBA" id="ARBA00010088"/>
    </source>
</evidence>
<comment type="similarity">
    <text evidence="1">Belongs to the peptidase S33 family.</text>
</comment>
<dbReference type="SUPFAM" id="SSF53474">
    <property type="entry name" value="alpha/beta-Hydrolases"/>
    <property type="match status" value="1"/>
</dbReference>
<dbReference type="PANTHER" id="PTHR43248:SF29">
    <property type="entry name" value="TRIPEPTIDYL AMINOPEPTIDASE"/>
    <property type="match status" value="1"/>
</dbReference>
<dbReference type="GO" id="GO:0016787">
    <property type="term" value="F:hydrolase activity"/>
    <property type="evidence" value="ECO:0007669"/>
    <property type="project" value="UniProtKB-KW"/>
</dbReference>
<evidence type="ECO:0000256" key="4">
    <source>
        <dbReference type="SAM" id="SignalP"/>
    </source>
</evidence>
<dbReference type="EMBL" id="BOPF01000013">
    <property type="protein sequence ID" value="GIJ46941.1"/>
    <property type="molecule type" value="Genomic_DNA"/>
</dbReference>
<evidence type="ECO:0000313" key="7">
    <source>
        <dbReference type="Proteomes" id="UP000619260"/>
    </source>
</evidence>
<dbReference type="Pfam" id="PF08386">
    <property type="entry name" value="Abhydrolase_4"/>
    <property type="match status" value="1"/>
</dbReference>
<dbReference type="RefSeq" id="WP_203900469.1">
    <property type="nucleotide sequence ID" value="NZ_BOPF01000013.1"/>
</dbReference>
<sequence>MKKTTAVLTAALLLAGGAAVPARASSGIAWHACATGADDEIGTALDAAGARCGDLAVPLDFRRPRGRTITVALARIPATDRAQRRGALMVNPGGPGDAALGLALEVARSAPPIAAKYDLIGMDPRFVGRSSPLPCAWRDGFAMRSAGADRRAFEEGVAGVRDRATECAGVDPELLRHASTRETARDMDAVRAALGEPKLSYVGWSYGGYLGAVYTQLFPRRVDRFVLDSATGPDGADFRAMGAPTEEALRHWAAWAAARDDTYRLGATTEAVMSTVDGLFAAPPIDAHLLPLVFFLPLRFEAEDTYATLANDVRAFTQGSHEVPESLAPLLGPAQGTDGMPTFCADRAVSRDPETYWRDIEAHRADEPHFGPLTRNLDACAFWPVRPVERLTRLGNAAPVLMVGSTGDPRTPYPGQLATHRALKGSRLVTLEGAYNHTVFGIVDNACVDDTVLAYLLGGALPAANVTCAGR</sequence>
<evidence type="ECO:0000256" key="2">
    <source>
        <dbReference type="ARBA" id="ARBA00022729"/>
    </source>
</evidence>
<dbReference type="PANTHER" id="PTHR43248">
    <property type="entry name" value="2-SUCCINYL-6-HYDROXY-2,4-CYCLOHEXADIENE-1-CARBOXYLATE SYNTHASE"/>
    <property type="match status" value="1"/>
</dbReference>
<keyword evidence="7" id="KW-1185">Reference proteome</keyword>
<evidence type="ECO:0000313" key="6">
    <source>
        <dbReference type="EMBL" id="GIJ46941.1"/>
    </source>
</evidence>
<evidence type="ECO:0000256" key="3">
    <source>
        <dbReference type="ARBA" id="ARBA00022801"/>
    </source>
</evidence>
<dbReference type="InterPro" id="IPR013595">
    <property type="entry name" value="Pept_S33_TAP-like_C"/>
</dbReference>
<evidence type="ECO:0000259" key="5">
    <source>
        <dbReference type="Pfam" id="PF08386"/>
    </source>
</evidence>
<dbReference type="InterPro" id="IPR051601">
    <property type="entry name" value="Serine_prot/Carboxylest_S33"/>
</dbReference>